<feature type="transmembrane region" description="Helical" evidence="7">
    <location>
        <begin position="157"/>
        <end position="182"/>
    </location>
</feature>
<dbReference type="Pfam" id="PF20684">
    <property type="entry name" value="Fung_rhodopsin"/>
    <property type="match status" value="1"/>
</dbReference>
<feature type="transmembrane region" description="Helical" evidence="7">
    <location>
        <begin position="194"/>
        <end position="216"/>
    </location>
</feature>
<comment type="subcellular location">
    <subcellularLocation>
        <location evidence="1">Membrane</location>
        <topology evidence="1">Multi-pass membrane protein</topology>
    </subcellularLocation>
</comment>
<feature type="region of interest" description="Disordered" evidence="6">
    <location>
        <begin position="334"/>
        <end position="371"/>
    </location>
</feature>
<accession>A0A9P4WDH5</accession>
<keyword evidence="10" id="KW-1185">Reference proteome</keyword>
<evidence type="ECO:0000256" key="4">
    <source>
        <dbReference type="ARBA" id="ARBA00023136"/>
    </source>
</evidence>
<evidence type="ECO:0000256" key="7">
    <source>
        <dbReference type="SAM" id="Phobius"/>
    </source>
</evidence>
<evidence type="ECO:0000256" key="5">
    <source>
        <dbReference type="ARBA" id="ARBA00038359"/>
    </source>
</evidence>
<dbReference type="InterPro" id="IPR049326">
    <property type="entry name" value="Rhodopsin_dom_fungi"/>
</dbReference>
<evidence type="ECO:0000259" key="8">
    <source>
        <dbReference type="Pfam" id="PF20684"/>
    </source>
</evidence>
<reference evidence="9" key="1">
    <citation type="submission" date="2019-04" db="EMBL/GenBank/DDBJ databases">
        <title>Sequencing of skin fungus with MAO and IRED activity.</title>
        <authorList>
            <person name="Marsaioli A.J."/>
            <person name="Bonatto J.M.C."/>
            <person name="Reis Junior O."/>
        </authorList>
    </citation>
    <scope>NUCLEOTIDE SEQUENCE</scope>
    <source>
        <strain evidence="9">30M1</strain>
    </source>
</reference>
<evidence type="ECO:0000256" key="1">
    <source>
        <dbReference type="ARBA" id="ARBA00004141"/>
    </source>
</evidence>
<feature type="transmembrane region" description="Helical" evidence="7">
    <location>
        <begin position="80"/>
        <end position="104"/>
    </location>
</feature>
<organism evidence="9 10">
    <name type="scientific">Curvularia kusanoi</name>
    <name type="common">Cochliobolus kusanoi</name>
    <dbReference type="NCBI Taxonomy" id="90978"/>
    <lineage>
        <taxon>Eukaryota</taxon>
        <taxon>Fungi</taxon>
        <taxon>Dikarya</taxon>
        <taxon>Ascomycota</taxon>
        <taxon>Pezizomycotina</taxon>
        <taxon>Dothideomycetes</taxon>
        <taxon>Pleosporomycetidae</taxon>
        <taxon>Pleosporales</taxon>
        <taxon>Pleosporineae</taxon>
        <taxon>Pleosporaceae</taxon>
        <taxon>Curvularia</taxon>
    </lineage>
</organism>
<evidence type="ECO:0000313" key="10">
    <source>
        <dbReference type="Proteomes" id="UP000801428"/>
    </source>
</evidence>
<evidence type="ECO:0000256" key="2">
    <source>
        <dbReference type="ARBA" id="ARBA00022692"/>
    </source>
</evidence>
<evidence type="ECO:0000256" key="6">
    <source>
        <dbReference type="SAM" id="MobiDB-lite"/>
    </source>
</evidence>
<dbReference type="PANTHER" id="PTHR33048">
    <property type="entry name" value="PTH11-LIKE INTEGRAL MEMBRANE PROTEIN (AFU_ORTHOLOGUE AFUA_5G11245)"/>
    <property type="match status" value="1"/>
</dbReference>
<dbReference type="OrthoDB" id="444631at2759"/>
<feature type="transmembrane region" description="Helical" evidence="7">
    <location>
        <begin position="116"/>
        <end position="137"/>
    </location>
</feature>
<gene>
    <name evidence="9" type="ORF">E8E13_007742</name>
</gene>
<protein>
    <recommendedName>
        <fullName evidence="8">Rhodopsin domain-containing protein</fullName>
    </recommendedName>
</protein>
<keyword evidence="4 7" id="KW-0472">Membrane</keyword>
<proteinExistence type="inferred from homology"/>
<sequence>MIAGNVIVQTFGSLFFFARVYSRVAIIKSFRLEDSVLTLAWIFCTAYSVCQYGQIANGAGRHAAALFAEHLDTPVTAQKYAYAAQIIVFPALALSKMSICLTYLRVFDADRPGRYMIRALLVLLTLLTFPFMFEVAFQCSPIHVYWSEGRPADKCLADFVGFLLNGSLNIFVDVALMAIVLPRVLELQLHQRQRWALTSIVLLGSLAAVAGIVRMVRVSHTLAMPNFEPSWDQYDVSIWQSTEIYVSLLCASAPGIKPFVKKILPKLLGSYSSRNRTRTTGGENTGIELGLGSKWKRATIGSARVHNMRLSDSVLETASGPYTEFGSGVDARSISGKSVDGEGTAPNVGESGQKRGHIYKTSEISVETHAI</sequence>
<dbReference type="EMBL" id="SWKU01000006">
    <property type="protein sequence ID" value="KAF3005798.1"/>
    <property type="molecule type" value="Genomic_DNA"/>
</dbReference>
<comment type="similarity">
    <text evidence="5">Belongs to the SAT4 family.</text>
</comment>
<dbReference type="PANTHER" id="PTHR33048:SF129">
    <property type="entry name" value="INTEGRAL MEMBRANE PROTEIN-RELATED"/>
    <property type="match status" value="1"/>
</dbReference>
<name>A0A9P4WDH5_CURKU</name>
<feature type="domain" description="Rhodopsin" evidence="8">
    <location>
        <begin position="18"/>
        <end position="261"/>
    </location>
</feature>
<dbReference type="GO" id="GO:0016020">
    <property type="term" value="C:membrane"/>
    <property type="evidence" value="ECO:0007669"/>
    <property type="project" value="UniProtKB-SubCell"/>
</dbReference>
<dbReference type="InterPro" id="IPR052337">
    <property type="entry name" value="SAT4-like"/>
</dbReference>
<dbReference type="AlphaFoldDB" id="A0A9P4WDH5"/>
<evidence type="ECO:0000313" key="9">
    <source>
        <dbReference type="EMBL" id="KAF3005798.1"/>
    </source>
</evidence>
<keyword evidence="3 7" id="KW-1133">Transmembrane helix</keyword>
<comment type="caution">
    <text evidence="9">The sequence shown here is derived from an EMBL/GenBank/DDBJ whole genome shotgun (WGS) entry which is preliminary data.</text>
</comment>
<dbReference type="Proteomes" id="UP000801428">
    <property type="component" value="Unassembled WGS sequence"/>
</dbReference>
<keyword evidence="2 7" id="KW-0812">Transmembrane</keyword>
<evidence type="ECO:0000256" key="3">
    <source>
        <dbReference type="ARBA" id="ARBA00022989"/>
    </source>
</evidence>